<evidence type="ECO:0000256" key="1">
    <source>
        <dbReference type="SAM" id="MobiDB-lite"/>
    </source>
</evidence>
<dbReference type="Gene3D" id="3.40.50.300">
    <property type="entry name" value="P-loop containing nucleotide triphosphate hydrolases"/>
    <property type="match status" value="1"/>
</dbReference>
<evidence type="ECO:0000313" key="4">
    <source>
        <dbReference type="Proteomes" id="UP000077342"/>
    </source>
</evidence>
<protein>
    <recommendedName>
        <fullName evidence="2">ATP-dependent helicase C-terminal domain-containing protein</fullName>
    </recommendedName>
</protein>
<keyword evidence="4" id="KW-1185">Reference proteome</keyword>
<accession>A0A163T127</accession>
<sequence length="785" mass="85035">MNIWKLFNGRSVFRHDRYPSKPVPIGSVVIDDAHAALETARSSLSIRIDRDASDQKTPEGQLFVDLLNLFRDDLAKISPNALLDIDERSFGALARVPFWAWRTRLEQARQRLHKDRGIEALKYSWPAVKDVLPFCRAVFTSTGVTITPLCSPVGLISPFHTAKYRIYLTATLADDSVLVTDFGADPESVAEPITPTSAGDIGERMILAPMELNPEISVEAVRAEILTLAEDYNTVVIVPSDSVANQWQQLIGDTSRIIHADDVANVVARLRGKERVGIVVLVNKYDGIDLPGDACRVLVLDGLPEAFRGEERLETQLTSRESGTDDRQVQRIEQGMGRGVRSNEDHCVVLLLGPRLTHLVSDPDTFALFSPATQVQLKQSRRISSGLTDQPLSEIMGVARQALERDPSWVRFARQGLAAITPTVGHVSPAAAHRRTAFELATAGNITAAVKALGDAATLTADPRQQGWLLEQQATYIDQYEPARAQEVLAAARQKNPAVLRPLSGAAYKKISASVSRATAASHHLIGTYGTDRMQLRVGFEALLDALRFDPSPIAVEAFEQAFRDVGLHLGFAAQRPERDIGRGPDVLWALGDLNYWVTEAKSGATASYIGKVYSNQLTGSKLWFHGYYDSTVNAVPVLIHPADRLGSNATATPGARVITANKLDAFKDAVRNFATALTESAGTNPTPSTACLPDTNSVPVTSTATPAPSNPPEGRTTGRRRRCEHPVGAISAGPKRSKGSPAVRSAPDAKRNAYNPLSAPPISGCVVVQTPVSPSSIQASSRHR</sequence>
<name>A0A163T127_9MYCO</name>
<evidence type="ECO:0000313" key="3">
    <source>
        <dbReference type="EMBL" id="KZS54827.1"/>
    </source>
</evidence>
<organism evidence="3 4">
    <name type="scientific">Mycobacterium ostraviense</name>
    <dbReference type="NCBI Taxonomy" id="2738409"/>
    <lineage>
        <taxon>Bacteria</taxon>
        <taxon>Bacillati</taxon>
        <taxon>Actinomycetota</taxon>
        <taxon>Actinomycetes</taxon>
        <taxon>Mycobacteriales</taxon>
        <taxon>Mycobacteriaceae</taxon>
        <taxon>Mycobacterium</taxon>
    </lineage>
</organism>
<feature type="region of interest" description="Disordered" evidence="1">
    <location>
        <begin position="680"/>
        <end position="768"/>
    </location>
</feature>
<dbReference type="Proteomes" id="UP000077342">
    <property type="component" value="Unassembled WGS sequence"/>
</dbReference>
<proteinExistence type="predicted"/>
<dbReference type="InterPro" id="IPR027417">
    <property type="entry name" value="P-loop_NTPase"/>
</dbReference>
<dbReference type="GO" id="GO:0005524">
    <property type="term" value="F:ATP binding"/>
    <property type="evidence" value="ECO:0007669"/>
    <property type="project" value="InterPro"/>
</dbReference>
<dbReference type="GO" id="GO:0016818">
    <property type="term" value="F:hydrolase activity, acting on acid anhydrides, in phosphorus-containing anhydrides"/>
    <property type="evidence" value="ECO:0007669"/>
    <property type="project" value="InterPro"/>
</dbReference>
<dbReference type="Pfam" id="PF13307">
    <property type="entry name" value="Helicase_C_2"/>
    <property type="match status" value="1"/>
</dbReference>
<dbReference type="EMBL" id="LWCI01000180">
    <property type="protein sequence ID" value="KZS54827.1"/>
    <property type="molecule type" value="Genomic_DNA"/>
</dbReference>
<dbReference type="InterPro" id="IPR006555">
    <property type="entry name" value="ATP-dep_Helicase_C"/>
</dbReference>
<dbReference type="GO" id="GO:0003676">
    <property type="term" value="F:nucleic acid binding"/>
    <property type="evidence" value="ECO:0007669"/>
    <property type="project" value="InterPro"/>
</dbReference>
<gene>
    <name evidence="3" type="ORF">A4G28_17665</name>
</gene>
<feature type="compositionally biased region" description="Low complexity" evidence="1">
    <location>
        <begin position="698"/>
        <end position="716"/>
    </location>
</feature>
<dbReference type="SMART" id="SM00491">
    <property type="entry name" value="HELICc2"/>
    <property type="match status" value="1"/>
</dbReference>
<reference evidence="4" key="1">
    <citation type="submission" date="2016-04" db="EMBL/GenBank/DDBJ databases">
        <authorList>
            <person name="Strapagiel D."/>
            <person name="Borowka P."/>
            <person name="Marciniak B."/>
            <person name="Bakula Z."/>
            <person name="Van Ingen J."/>
            <person name="Safianowska A."/>
            <person name="Dziadek J."/>
            <person name="Jagielski T."/>
        </authorList>
    </citation>
    <scope>NUCLEOTIDE SEQUENCE [LARGE SCALE GENOMIC DNA]</scope>
    <source>
        <strain evidence="4">1010001458</strain>
    </source>
</reference>
<evidence type="ECO:0000259" key="2">
    <source>
        <dbReference type="SMART" id="SM00491"/>
    </source>
</evidence>
<dbReference type="GO" id="GO:0006139">
    <property type="term" value="P:nucleobase-containing compound metabolic process"/>
    <property type="evidence" value="ECO:0007669"/>
    <property type="project" value="InterPro"/>
</dbReference>
<feature type="domain" description="ATP-dependent helicase C-terminal" evidence="2">
    <location>
        <begin position="241"/>
        <end position="358"/>
    </location>
</feature>
<comment type="caution">
    <text evidence="3">The sequence shown here is derived from an EMBL/GenBank/DDBJ whole genome shotgun (WGS) entry which is preliminary data.</text>
</comment>
<feature type="compositionally biased region" description="Polar residues" evidence="1">
    <location>
        <begin position="680"/>
        <end position="690"/>
    </location>
</feature>
<dbReference type="GO" id="GO:0004386">
    <property type="term" value="F:helicase activity"/>
    <property type="evidence" value="ECO:0007669"/>
    <property type="project" value="InterPro"/>
</dbReference>
<dbReference type="RefSeq" id="WP_075513610.1">
    <property type="nucleotide sequence ID" value="NZ_CP089224.1"/>
</dbReference>
<dbReference type="AlphaFoldDB" id="A0A163T127"/>